<organism evidence="8 9">
    <name type="scientific">Aureobasidium pullulans</name>
    <name type="common">Black yeast</name>
    <name type="synonym">Pullularia pullulans</name>
    <dbReference type="NCBI Taxonomy" id="5580"/>
    <lineage>
        <taxon>Eukaryota</taxon>
        <taxon>Fungi</taxon>
        <taxon>Dikarya</taxon>
        <taxon>Ascomycota</taxon>
        <taxon>Pezizomycotina</taxon>
        <taxon>Dothideomycetes</taxon>
        <taxon>Dothideomycetidae</taxon>
        <taxon>Dothideales</taxon>
        <taxon>Saccotheciaceae</taxon>
        <taxon>Aureobasidium</taxon>
    </lineage>
</organism>
<keyword evidence="4" id="KW-0067">ATP-binding</keyword>
<protein>
    <recommendedName>
        <fullName evidence="10">Helicase C-terminal domain-containing protein</fullName>
    </recommendedName>
</protein>
<proteinExistence type="predicted"/>
<evidence type="ECO:0000259" key="6">
    <source>
        <dbReference type="PROSITE" id="PS51192"/>
    </source>
</evidence>
<sequence length="992" mass="112449">MAATIVNLDNEPGHYNFVTSDQEEVKIKVEPTPESSAATGLGTSILQSRNTAPPAEPIDDEALNARQQALFAQFAASHELQEAEQDLSELGEGFQDPIQQELQYMQDKAAYDEMKRNGELTAEDEREFMKKESAYTKRKRELQDMFNDNEDPLFEPETKRPKKKSKTKASTTSLRPTNPNLRAHNNFWEDADAAEQMNTEPDYEEIAVGRGGRAAARKGLEIRVGKEAGRLDMKRLEQAGKSFTGKNGLAKNARSILPVERGWKVKGMNTPLKVYQVINAAWMRTREMGANEPRGGIIADQMGLGKTVTCIANIVNGRPLRSFPPHLRPESHTTLIVVPTNLVKQWKSELKRHTIREVKRKQWGLGMVKVFRDSQSADLDLAEFSRYDVVLTTYYDVRASWPDCKFPEGLSEAERDAYWKENYANKRGHLHKHRFLRIVLDEGHQIANPETQTARACFSLIADHKWVLTGTPMINGSKDLYSLLHFIGHPTVERTRFESFKSRFCNTKNPQSLDALGQEMVDSVACFTHKDKLFDARLITLPKPHNRSLVLNPTKLELEIYHVVRARFRERAQTLNEKGELKTNKLHIWAMYTLLRQMTAHPLLVPAKVSDYLELSDFERLEKAVERQIASGETALSTIHAFRDSMRARRTRTEIRTANGITLDASDSSPTDDYDEGIDEVEELRAPEVIKKTKKTKGTGGVHGRNVAYAGYVEAIKRSTNFHVLSDRARCCKCDRPADRPVMAPCFHIYCYTHLEDMMHEAAANSDDSTMRTICIKPGCRREIEKTSVVDPDAASKAKWIDNGGNVLPSTKTLAVKSQILNWLDPKSGGDPDAKCIIFCQWKTFLYMLSTICETEKWEYVTLHGGMSKSARDDSIDNFKHMPKIKILIATLKTGGQGLNLTCARYVLNVDPYWNSAAEIQAFSRVYRIGQEHETEFVNLTLAGTIDEHLNRIKERKKKEIDQVSAGHKKLSMEDLLKTFEPLEEVITEVSD</sequence>
<dbReference type="InterPro" id="IPR049730">
    <property type="entry name" value="SNF2/RAD54-like_C"/>
</dbReference>
<dbReference type="Pfam" id="PF00176">
    <property type="entry name" value="SNF2-rel_dom"/>
    <property type="match status" value="1"/>
</dbReference>
<dbReference type="InterPro" id="IPR000330">
    <property type="entry name" value="SNF2_N"/>
</dbReference>
<dbReference type="EMBL" id="JASGXD010000004">
    <property type="protein sequence ID" value="KAK6006262.1"/>
    <property type="molecule type" value="Genomic_DNA"/>
</dbReference>
<keyword evidence="9" id="KW-1185">Reference proteome</keyword>
<comment type="caution">
    <text evidence="8">The sequence shown here is derived from an EMBL/GenBank/DDBJ whole genome shotgun (WGS) entry which is preliminary data.</text>
</comment>
<dbReference type="InterPro" id="IPR038718">
    <property type="entry name" value="SNF2-like_sf"/>
</dbReference>
<dbReference type="InterPro" id="IPR027417">
    <property type="entry name" value="P-loop_NTPase"/>
</dbReference>
<reference evidence="8 9" key="1">
    <citation type="submission" date="2023-11" db="EMBL/GenBank/DDBJ databases">
        <title>Draft genome sequence and annotation of the polyextremotolerant black yeast-like fungus Aureobasidium pullulans NRRL 62042.</title>
        <authorList>
            <person name="Dielentheis-Frenken M.R.E."/>
            <person name="Wibberg D."/>
            <person name="Blank L.M."/>
            <person name="Tiso T."/>
        </authorList>
    </citation>
    <scope>NUCLEOTIDE SEQUENCE [LARGE SCALE GENOMIC DNA]</scope>
    <source>
        <strain evidence="8 9">NRRL 62042</strain>
    </source>
</reference>
<dbReference type="PANTHER" id="PTHR45626">
    <property type="entry name" value="TRANSCRIPTION TERMINATION FACTOR 2-RELATED"/>
    <property type="match status" value="1"/>
</dbReference>
<dbReference type="PANTHER" id="PTHR45626:SF17">
    <property type="entry name" value="HELICASE-LIKE TRANSCRIPTION FACTOR"/>
    <property type="match status" value="1"/>
</dbReference>
<dbReference type="PROSITE" id="PS51194">
    <property type="entry name" value="HELICASE_CTER"/>
    <property type="match status" value="1"/>
</dbReference>
<evidence type="ECO:0000313" key="8">
    <source>
        <dbReference type="EMBL" id="KAK6006262.1"/>
    </source>
</evidence>
<dbReference type="InterPro" id="IPR001650">
    <property type="entry name" value="Helicase_C-like"/>
</dbReference>
<dbReference type="Pfam" id="PF00271">
    <property type="entry name" value="Helicase_C"/>
    <property type="match status" value="1"/>
</dbReference>
<dbReference type="InterPro" id="IPR014001">
    <property type="entry name" value="Helicase_ATP-bd"/>
</dbReference>
<evidence type="ECO:0000256" key="2">
    <source>
        <dbReference type="ARBA" id="ARBA00022801"/>
    </source>
</evidence>
<evidence type="ECO:0008006" key="10">
    <source>
        <dbReference type="Google" id="ProtNLM"/>
    </source>
</evidence>
<dbReference type="PROSITE" id="PS51192">
    <property type="entry name" value="HELICASE_ATP_BIND_1"/>
    <property type="match status" value="1"/>
</dbReference>
<evidence type="ECO:0000256" key="3">
    <source>
        <dbReference type="ARBA" id="ARBA00022806"/>
    </source>
</evidence>
<keyword evidence="2" id="KW-0378">Hydrolase</keyword>
<name>A0ABR0TQ67_AURPU</name>
<dbReference type="SMART" id="SM00487">
    <property type="entry name" value="DEXDc"/>
    <property type="match status" value="1"/>
</dbReference>
<evidence type="ECO:0000313" key="9">
    <source>
        <dbReference type="Proteomes" id="UP001341245"/>
    </source>
</evidence>
<feature type="region of interest" description="Disordered" evidence="5">
    <location>
        <begin position="29"/>
        <end position="57"/>
    </location>
</feature>
<dbReference type="InterPro" id="IPR050628">
    <property type="entry name" value="SNF2_RAD54_helicase_TF"/>
</dbReference>
<evidence type="ECO:0000256" key="5">
    <source>
        <dbReference type="SAM" id="MobiDB-lite"/>
    </source>
</evidence>
<dbReference type="CDD" id="cd18008">
    <property type="entry name" value="DEXDc_SHPRH-like"/>
    <property type="match status" value="1"/>
</dbReference>
<dbReference type="Proteomes" id="UP001341245">
    <property type="component" value="Unassembled WGS sequence"/>
</dbReference>
<dbReference type="CDD" id="cd18793">
    <property type="entry name" value="SF2_C_SNF"/>
    <property type="match status" value="1"/>
</dbReference>
<feature type="region of interest" description="Disordered" evidence="5">
    <location>
        <begin position="145"/>
        <end position="184"/>
    </location>
</feature>
<gene>
    <name evidence="8" type="ORF">QM012_006672</name>
</gene>
<feature type="domain" description="Helicase ATP-binding" evidence="6">
    <location>
        <begin position="287"/>
        <end position="490"/>
    </location>
</feature>
<accession>A0ABR0TQ67</accession>
<evidence type="ECO:0000256" key="1">
    <source>
        <dbReference type="ARBA" id="ARBA00022741"/>
    </source>
</evidence>
<keyword evidence="1" id="KW-0547">Nucleotide-binding</keyword>
<dbReference type="SMART" id="SM00490">
    <property type="entry name" value="HELICc"/>
    <property type="match status" value="1"/>
</dbReference>
<dbReference type="SUPFAM" id="SSF52540">
    <property type="entry name" value="P-loop containing nucleoside triphosphate hydrolases"/>
    <property type="match status" value="2"/>
</dbReference>
<dbReference type="Gene3D" id="3.40.50.10810">
    <property type="entry name" value="Tandem AAA-ATPase domain"/>
    <property type="match status" value="1"/>
</dbReference>
<dbReference type="Gene3D" id="3.40.50.300">
    <property type="entry name" value="P-loop containing nucleotide triphosphate hydrolases"/>
    <property type="match status" value="1"/>
</dbReference>
<evidence type="ECO:0000259" key="7">
    <source>
        <dbReference type="PROSITE" id="PS51194"/>
    </source>
</evidence>
<keyword evidence="3" id="KW-0347">Helicase</keyword>
<evidence type="ECO:0000256" key="4">
    <source>
        <dbReference type="ARBA" id="ARBA00022840"/>
    </source>
</evidence>
<feature type="domain" description="Helicase C-terminal" evidence="7">
    <location>
        <begin position="816"/>
        <end position="977"/>
    </location>
</feature>
<feature type="compositionally biased region" description="Polar residues" evidence="5">
    <location>
        <begin position="33"/>
        <end position="51"/>
    </location>
</feature>